<reference evidence="3" key="1">
    <citation type="submission" date="2016-10" db="EMBL/GenBank/DDBJ databases">
        <authorList>
            <person name="Varghese N."/>
            <person name="Submissions S."/>
        </authorList>
    </citation>
    <scope>NUCLEOTIDE SEQUENCE [LARGE SCALE GENOMIC DNA]</scope>
    <source>
        <strain evidence="3">DSM 19684</strain>
    </source>
</reference>
<gene>
    <name evidence="2" type="ORF">SAMN05421825_3315</name>
</gene>
<evidence type="ECO:0000256" key="1">
    <source>
        <dbReference type="SAM" id="Coils"/>
    </source>
</evidence>
<name>A0A1G7U3Y3_9FLAO</name>
<dbReference type="EMBL" id="FNBH01000004">
    <property type="protein sequence ID" value="SDG42286.1"/>
    <property type="molecule type" value="Genomic_DNA"/>
</dbReference>
<dbReference type="RefSeq" id="WP_089874536.1">
    <property type="nucleotide sequence ID" value="NZ_FNBH01000004.1"/>
</dbReference>
<protein>
    <recommendedName>
        <fullName evidence="4">Phosphoribosyl-ATP pyrophosphatase</fullName>
    </recommendedName>
</protein>
<evidence type="ECO:0000313" key="3">
    <source>
        <dbReference type="Proteomes" id="UP000199203"/>
    </source>
</evidence>
<evidence type="ECO:0000313" key="2">
    <source>
        <dbReference type="EMBL" id="SDG42286.1"/>
    </source>
</evidence>
<dbReference type="OrthoDB" id="1450387at2"/>
<keyword evidence="3" id="KW-1185">Reference proteome</keyword>
<evidence type="ECO:0008006" key="4">
    <source>
        <dbReference type="Google" id="ProtNLM"/>
    </source>
</evidence>
<dbReference type="Proteomes" id="UP000199203">
    <property type="component" value="Unassembled WGS sequence"/>
</dbReference>
<dbReference type="AlphaFoldDB" id="A0A1G7U3Y3"/>
<organism evidence="2 3">
    <name type="scientific">Epilithonimonas hungarica</name>
    <dbReference type="NCBI Taxonomy" id="454006"/>
    <lineage>
        <taxon>Bacteria</taxon>
        <taxon>Pseudomonadati</taxon>
        <taxon>Bacteroidota</taxon>
        <taxon>Flavobacteriia</taxon>
        <taxon>Flavobacteriales</taxon>
        <taxon>Weeksellaceae</taxon>
        <taxon>Chryseobacterium group</taxon>
        <taxon>Epilithonimonas</taxon>
    </lineage>
</organism>
<proteinExistence type="predicted"/>
<sequence>MATNYNNLEELRNQKKLLKHEIGELEDIITFKSKKESLGVLTHGFTDKFLKETKDEDGDTSLALDTQNIMREISSGIKESASKKNILGLANDSLQSGLLENTIKMGVVSLVGNFAKKSVMNKNWKRKVIGLALVYVAPYALRFIRKKLDDYQKNKTASSLEKLI</sequence>
<accession>A0A1G7U3Y3</accession>
<feature type="coiled-coil region" evidence="1">
    <location>
        <begin position="1"/>
        <end position="28"/>
    </location>
</feature>
<dbReference type="STRING" id="454006.SAMN05421825_3315"/>
<keyword evidence="1" id="KW-0175">Coiled coil</keyword>